<reference evidence="3 4" key="1">
    <citation type="submission" date="2019-07" db="EMBL/GenBank/DDBJ databases">
        <title>Venturia inaequalis Genome Resource.</title>
        <authorList>
            <person name="Lichtner F.J."/>
        </authorList>
    </citation>
    <scope>NUCLEOTIDE SEQUENCE [LARGE SCALE GENOMIC DNA]</scope>
    <source>
        <strain evidence="2">Bline_iso_100314</strain>
        <strain evidence="3 4">DMI_063113</strain>
    </source>
</reference>
<feature type="compositionally biased region" description="Basic and acidic residues" evidence="1">
    <location>
        <begin position="1"/>
        <end position="15"/>
    </location>
</feature>
<feature type="region of interest" description="Disordered" evidence="1">
    <location>
        <begin position="1"/>
        <end position="78"/>
    </location>
</feature>
<organism evidence="3 4">
    <name type="scientific">Venturia inaequalis</name>
    <name type="common">Apple scab fungus</name>
    <dbReference type="NCBI Taxonomy" id="5025"/>
    <lineage>
        <taxon>Eukaryota</taxon>
        <taxon>Fungi</taxon>
        <taxon>Dikarya</taxon>
        <taxon>Ascomycota</taxon>
        <taxon>Pezizomycotina</taxon>
        <taxon>Dothideomycetes</taxon>
        <taxon>Pleosporomycetidae</taxon>
        <taxon>Venturiales</taxon>
        <taxon>Venturiaceae</taxon>
        <taxon>Venturia</taxon>
    </lineage>
</organism>
<sequence>MSDTIDPRDVNVKSEDSEEATLSASTANLKVKATPKKRKATKNEAKDGGETEESPTKKSKPVTKQGIPDRLEDLSPEDRMLMHMKADGKTMKEIGEAWFVMTGAKHTSLSTRYNRIKAAIARVKDEDLQALKEGMGEADIRIEEEKKQAEKKRFAIVAEVMEAKGTEKYDTATLEKAWKRLQAEGTPAANGSS</sequence>
<accession>A0A8H3ZBP3</accession>
<name>A0A8H3ZBP3_VENIN</name>
<evidence type="ECO:0000313" key="4">
    <source>
        <dbReference type="Proteomes" id="UP000490939"/>
    </source>
</evidence>
<evidence type="ECO:0000256" key="1">
    <source>
        <dbReference type="SAM" id="MobiDB-lite"/>
    </source>
</evidence>
<gene>
    <name evidence="2" type="ORF">BLS_009108</name>
    <name evidence="3" type="ORF">EG327_004270</name>
</gene>
<dbReference type="EMBL" id="WNWR01000257">
    <property type="protein sequence ID" value="KAE9986486.1"/>
    <property type="molecule type" value="Genomic_DNA"/>
</dbReference>
<keyword evidence="4" id="KW-1185">Reference proteome</keyword>
<evidence type="ECO:0000313" key="2">
    <source>
        <dbReference type="EMBL" id="KAE9963631.1"/>
    </source>
</evidence>
<evidence type="ECO:0000313" key="3">
    <source>
        <dbReference type="EMBL" id="KAE9986486.1"/>
    </source>
</evidence>
<dbReference type="AlphaFoldDB" id="A0A8H3ZBP3"/>
<comment type="caution">
    <text evidence="3">The sequence shown here is derived from an EMBL/GenBank/DDBJ whole genome shotgun (WGS) entry which is preliminary data.</text>
</comment>
<dbReference type="EMBL" id="WNWQ01000808">
    <property type="protein sequence ID" value="KAE9963631.1"/>
    <property type="molecule type" value="Genomic_DNA"/>
</dbReference>
<dbReference type="Proteomes" id="UP000433883">
    <property type="component" value="Unassembled WGS sequence"/>
</dbReference>
<dbReference type="OrthoDB" id="5375264at2759"/>
<proteinExistence type="predicted"/>
<feature type="compositionally biased region" description="Basic and acidic residues" evidence="1">
    <location>
        <begin position="67"/>
        <end position="78"/>
    </location>
</feature>
<dbReference type="Proteomes" id="UP000490939">
    <property type="component" value="Unassembled WGS sequence"/>
</dbReference>
<protein>
    <submittedName>
        <fullName evidence="3">Uncharacterized protein</fullName>
    </submittedName>
</protein>